<name>A0A832T8L1_PYRHR</name>
<dbReference type="EMBL" id="DUJN01000004">
    <property type="protein sequence ID" value="HII60854.1"/>
    <property type="molecule type" value="Genomic_DNA"/>
</dbReference>
<evidence type="ECO:0000313" key="2">
    <source>
        <dbReference type="Proteomes" id="UP000617544"/>
    </source>
</evidence>
<accession>A0A832T8L1</accession>
<organism evidence="1 2">
    <name type="scientific">Pyrococcus horikoshii</name>
    <dbReference type="NCBI Taxonomy" id="53953"/>
    <lineage>
        <taxon>Archaea</taxon>
        <taxon>Methanobacteriati</taxon>
        <taxon>Methanobacteriota</taxon>
        <taxon>Thermococci</taxon>
        <taxon>Thermococcales</taxon>
        <taxon>Thermococcaceae</taxon>
        <taxon>Pyrococcus</taxon>
    </lineage>
</organism>
<reference evidence="1" key="1">
    <citation type="journal article" date="2020" name="bioRxiv">
        <title>A rank-normalized archaeal taxonomy based on genome phylogeny resolves widespread incomplete and uneven classifications.</title>
        <authorList>
            <person name="Rinke C."/>
            <person name="Chuvochina M."/>
            <person name="Mussig A.J."/>
            <person name="Chaumeil P.-A."/>
            <person name="Waite D.W."/>
            <person name="Whitman W.B."/>
            <person name="Parks D.H."/>
            <person name="Hugenholtz P."/>
        </authorList>
    </citation>
    <scope>NUCLEOTIDE SEQUENCE</scope>
    <source>
        <strain evidence="1">UBA8834</strain>
    </source>
</reference>
<dbReference type="RefSeq" id="WP_048053167.1">
    <property type="nucleotide sequence ID" value="NZ_DUJN01000004.1"/>
</dbReference>
<evidence type="ECO:0000313" key="1">
    <source>
        <dbReference type="EMBL" id="HII60854.1"/>
    </source>
</evidence>
<dbReference type="AlphaFoldDB" id="A0A832T8L1"/>
<sequence>MKGLLMRRRKEKETISFLIEVLDKMAKNGVIRDDIIEETYWTLKKLLKDRVDESVLQAFEDIVILRTKAINESINAERYLESAKNSLLKVLEGSK</sequence>
<comment type="caution">
    <text evidence="1">The sequence shown here is derived from an EMBL/GenBank/DDBJ whole genome shotgun (WGS) entry which is preliminary data.</text>
</comment>
<dbReference type="GeneID" id="1442913"/>
<protein>
    <submittedName>
        <fullName evidence="1">Uncharacterized protein</fullName>
    </submittedName>
</protein>
<gene>
    <name evidence="1" type="ORF">HA331_03695</name>
</gene>
<dbReference type="Proteomes" id="UP000617544">
    <property type="component" value="Unassembled WGS sequence"/>
</dbReference>
<proteinExistence type="predicted"/>